<evidence type="ECO:0000313" key="2">
    <source>
        <dbReference type="EMBL" id="GBN76055.1"/>
    </source>
</evidence>
<keyword evidence="4" id="KW-1185">Reference proteome</keyword>
<proteinExistence type="predicted"/>
<feature type="compositionally biased region" description="Basic and acidic residues" evidence="1">
    <location>
        <begin position="25"/>
        <end position="86"/>
    </location>
</feature>
<organism evidence="3 4">
    <name type="scientific">Araneus ventricosus</name>
    <name type="common">Orbweaver spider</name>
    <name type="synonym">Epeira ventricosa</name>
    <dbReference type="NCBI Taxonomy" id="182803"/>
    <lineage>
        <taxon>Eukaryota</taxon>
        <taxon>Metazoa</taxon>
        <taxon>Ecdysozoa</taxon>
        <taxon>Arthropoda</taxon>
        <taxon>Chelicerata</taxon>
        <taxon>Arachnida</taxon>
        <taxon>Araneae</taxon>
        <taxon>Araneomorphae</taxon>
        <taxon>Entelegynae</taxon>
        <taxon>Araneoidea</taxon>
        <taxon>Araneidae</taxon>
        <taxon>Araneus</taxon>
    </lineage>
</organism>
<comment type="caution">
    <text evidence="3">The sequence shown here is derived from an EMBL/GenBank/DDBJ whole genome shotgun (WGS) entry which is preliminary data.</text>
</comment>
<evidence type="ECO:0000256" key="1">
    <source>
        <dbReference type="SAM" id="MobiDB-lite"/>
    </source>
</evidence>
<dbReference type="EMBL" id="BGPR01145569">
    <property type="protein sequence ID" value="GBN76055.1"/>
    <property type="molecule type" value="Genomic_DNA"/>
</dbReference>
<gene>
    <name evidence="3" type="ORF">AVEN_185089_1</name>
    <name evidence="2" type="ORF">AVEN_61193_1</name>
</gene>
<protein>
    <submittedName>
        <fullName evidence="3">Uncharacterized protein</fullName>
    </submittedName>
</protein>
<name>A0A4Y2RK93_ARAVE</name>
<sequence>MAASILRRVVSRHGVASHYHTSNGDVHDGDGHGDHDGDGRDDHGDDGRDGHGDDGRGGHGDDGRDDHDDGGRDDHGDGGHDVRDGDVLPLFQDFQIHTEGRLLKKQLTK</sequence>
<dbReference type="Proteomes" id="UP000499080">
    <property type="component" value="Unassembled WGS sequence"/>
</dbReference>
<evidence type="ECO:0000313" key="3">
    <source>
        <dbReference type="EMBL" id="GBN76068.1"/>
    </source>
</evidence>
<reference evidence="3 4" key="1">
    <citation type="journal article" date="2019" name="Sci. Rep.">
        <title>Orb-weaving spider Araneus ventricosus genome elucidates the spidroin gene catalogue.</title>
        <authorList>
            <person name="Kono N."/>
            <person name="Nakamura H."/>
            <person name="Ohtoshi R."/>
            <person name="Moran D.A.P."/>
            <person name="Shinohara A."/>
            <person name="Yoshida Y."/>
            <person name="Fujiwara M."/>
            <person name="Mori M."/>
            <person name="Tomita M."/>
            <person name="Arakawa K."/>
        </authorList>
    </citation>
    <scope>NUCLEOTIDE SEQUENCE [LARGE SCALE GENOMIC DNA]</scope>
</reference>
<dbReference type="AlphaFoldDB" id="A0A4Y2RK93"/>
<feature type="region of interest" description="Disordered" evidence="1">
    <location>
        <begin position="16"/>
        <end position="86"/>
    </location>
</feature>
<evidence type="ECO:0000313" key="4">
    <source>
        <dbReference type="Proteomes" id="UP000499080"/>
    </source>
</evidence>
<dbReference type="EMBL" id="BGPR01145578">
    <property type="protein sequence ID" value="GBN76068.1"/>
    <property type="molecule type" value="Genomic_DNA"/>
</dbReference>
<accession>A0A4Y2RK93</accession>